<dbReference type="EMBL" id="JAQQXR010000011">
    <property type="protein sequence ID" value="MDC8760242.1"/>
    <property type="molecule type" value="Genomic_DNA"/>
</dbReference>
<reference evidence="2 3" key="1">
    <citation type="submission" date="2022-10" db="EMBL/GenBank/DDBJ databases">
        <title>Janthinobacterium sp. hw3 Genome sequencing.</title>
        <authorList>
            <person name="Park S."/>
        </authorList>
    </citation>
    <scope>NUCLEOTIDE SEQUENCE [LARGE SCALE GENOMIC DNA]</scope>
    <source>
        <strain evidence="3">hw3</strain>
    </source>
</reference>
<sequence>MTIAIFSVGIEDLAKELTTRPVGAQARAQLLALLDEHDGIDIDFHNRSLTPSFADECIGQLAAQLGLEDFKQRVKLRNLSASSRPLVKHVILTRCAAAMPH</sequence>
<comment type="caution">
    <text evidence="2">The sequence shown here is derived from an EMBL/GenBank/DDBJ whole genome shotgun (WGS) entry which is preliminary data.</text>
</comment>
<dbReference type="InterPro" id="IPR025474">
    <property type="entry name" value="DUF4325"/>
</dbReference>
<accession>A0ABT5K8Y2</accession>
<evidence type="ECO:0000313" key="2">
    <source>
        <dbReference type="EMBL" id="MDC8760242.1"/>
    </source>
</evidence>
<name>A0ABT5K8Y2_9BURK</name>
<evidence type="ECO:0000259" key="1">
    <source>
        <dbReference type="Pfam" id="PF14213"/>
    </source>
</evidence>
<feature type="domain" description="DUF4325" evidence="1">
    <location>
        <begin position="27"/>
        <end position="82"/>
    </location>
</feature>
<dbReference type="RefSeq" id="WP_273673894.1">
    <property type="nucleotide sequence ID" value="NZ_JAQQXR010000011.1"/>
</dbReference>
<evidence type="ECO:0000313" key="3">
    <source>
        <dbReference type="Proteomes" id="UP001221208"/>
    </source>
</evidence>
<protein>
    <submittedName>
        <fullName evidence="2">STAS-like domain-containing protein</fullName>
    </submittedName>
</protein>
<dbReference type="Pfam" id="PF14213">
    <property type="entry name" value="DUF4325"/>
    <property type="match status" value="1"/>
</dbReference>
<keyword evidence="3" id="KW-1185">Reference proteome</keyword>
<gene>
    <name evidence="2" type="ORF">OIK44_21865</name>
</gene>
<proteinExistence type="predicted"/>
<dbReference type="Proteomes" id="UP001221208">
    <property type="component" value="Unassembled WGS sequence"/>
</dbReference>
<organism evidence="2 3">
    <name type="scientific">Janthinobacterium fluminis</name>
    <dbReference type="NCBI Taxonomy" id="2987524"/>
    <lineage>
        <taxon>Bacteria</taxon>
        <taxon>Pseudomonadati</taxon>
        <taxon>Pseudomonadota</taxon>
        <taxon>Betaproteobacteria</taxon>
        <taxon>Burkholderiales</taxon>
        <taxon>Oxalobacteraceae</taxon>
        <taxon>Janthinobacterium</taxon>
    </lineage>
</organism>